<dbReference type="PANTHER" id="PTHR33266:SF1">
    <property type="entry name" value="F-BOX DOMAIN-CONTAINING PROTEIN"/>
    <property type="match status" value="1"/>
</dbReference>
<name>A0A8H5HK11_9AGAR</name>
<evidence type="ECO:0000256" key="1">
    <source>
        <dbReference type="SAM" id="MobiDB-lite"/>
    </source>
</evidence>
<feature type="region of interest" description="Disordered" evidence="1">
    <location>
        <begin position="435"/>
        <end position="454"/>
    </location>
</feature>
<evidence type="ECO:0000313" key="2">
    <source>
        <dbReference type="EMBL" id="KAF5384717.1"/>
    </source>
</evidence>
<accession>A0A8H5HK11</accession>
<dbReference type="EMBL" id="JAACJN010000041">
    <property type="protein sequence ID" value="KAF5384717.1"/>
    <property type="molecule type" value="Genomic_DNA"/>
</dbReference>
<keyword evidence="3" id="KW-1185">Reference proteome</keyword>
<evidence type="ECO:0000313" key="3">
    <source>
        <dbReference type="Proteomes" id="UP000518752"/>
    </source>
</evidence>
<dbReference type="AlphaFoldDB" id="A0A8H5HK11"/>
<sequence>MNRIRLPKFGGSLRITPVYPTPALSASQYLDSTVQAIIRHRAGDASNMSYKKYSGVLDSRHIFRKFPSASHPHLSNFRPKPGSKRVDWYAGFLGLSGRTGTPLIIRKKPKEAPICFPESIDDKAMASPRTSRAEVIALIMSPASDDLLKASEAIYNSISDNEHKRLDQAVKNNPMVELLLRLEQHLNPQCQYVVLSAICQSAAEYGLKSLGLQEAERLIAQYPQLGSAVNEAWIQGAHFKKKRGIPLLRVNPQDATGSTTNEPLYRASVRVTEKSWDHSYIGQAYLALERHITEYRKNVDNSYAPYCAIVQSTGTGKSRTVDEFSKYHFVVPLNLRKPSAEDAQVYNFLASDSVHELAKRDLDQQVEAFMIALFEKCNEVIKRAIGDHPGENWLETSKAAIWFREKMTEGQSFGSQGAYRIQFYDDVIKNANKIIPEADQPKPKKARDSDPTRNPLVYSKAKELTENWNETSNVVIYLAFDEAHSLTRRMRDTGKVTEIGADADPPPLYYLRKVLRACRLLPLFAIFLSTTGRIDQFIPPKDDDSARLQSGELRLIPPFCALGWDHGALPVPAKMKLSSVASIEYKASLGRPLFAFRYRTALNLNDQDRKEIIDNIVSFTAQKLIRRDTNHRPDRLTRDQELACLSARLPIEFMSSIPTQAEKDQIGKHMRVCLLVDEGFLRFTSFNPSEPIVAEGAYNLMYDNRLSFNAPRALSNILHGFSVHQGDRGELVAMLLITLARDSAVSSSSNGKLIYQPTQSSDHFSLLMGIKPSVYQGSKDQNTTLESAFRKIQLHFNHFVKRQQQDHLSDEVLRGFIARCAAVMGANNQSGIDLVAPTVLGDELSKSSQGFIMWQVKNDDSYTAKIQTDLFEKMDPVRMGFLGKDERLATPIIRIVFALADPKATEFYIVRYLDFGLSSKVFNVVSPSDEATWNTLLDVSQRWKAMYRHKDTNTMKLMKNMNPMVANDEDFWEFKY</sequence>
<proteinExistence type="predicted"/>
<comment type="caution">
    <text evidence="2">The sequence shown here is derived from an EMBL/GenBank/DDBJ whole genome shotgun (WGS) entry which is preliminary data.</text>
</comment>
<dbReference type="Proteomes" id="UP000518752">
    <property type="component" value="Unassembled WGS sequence"/>
</dbReference>
<feature type="compositionally biased region" description="Basic and acidic residues" evidence="1">
    <location>
        <begin position="439"/>
        <end position="451"/>
    </location>
</feature>
<protein>
    <submittedName>
        <fullName evidence="2">Uncharacterized protein</fullName>
    </submittedName>
</protein>
<dbReference type="PANTHER" id="PTHR33266">
    <property type="entry name" value="CHROMOSOME 15, WHOLE GENOME SHOTGUN SEQUENCE"/>
    <property type="match status" value="1"/>
</dbReference>
<organism evidence="2 3">
    <name type="scientific">Collybiopsis confluens</name>
    <dbReference type="NCBI Taxonomy" id="2823264"/>
    <lineage>
        <taxon>Eukaryota</taxon>
        <taxon>Fungi</taxon>
        <taxon>Dikarya</taxon>
        <taxon>Basidiomycota</taxon>
        <taxon>Agaricomycotina</taxon>
        <taxon>Agaricomycetes</taxon>
        <taxon>Agaricomycetidae</taxon>
        <taxon>Agaricales</taxon>
        <taxon>Marasmiineae</taxon>
        <taxon>Omphalotaceae</taxon>
        <taxon>Collybiopsis</taxon>
    </lineage>
</organism>
<dbReference type="OrthoDB" id="107110at2759"/>
<gene>
    <name evidence="2" type="ORF">D9757_006275</name>
</gene>
<reference evidence="2 3" key="1">
    <citation type="journal article" date="2020" name="ISME J.">
        <title>Uncovering the hidden diversity of litter-decomposition mechanisms in mushroom-forming fungi.</title>
        <authorList>
            <person name="Floudas D."/>
            <person name="Bentzer J."/>
            <person name="Ahren D."/>
            <person name="Johansson T."/>
            <person name="Persson P."/>
            <person name="Tunlid A."/>
        </authorList>
    </citation>
    <scope>NUCLEOTIDE SEQUENCE [LARGE SCALE GENOMIC DNA]</scope>
    <source>
        <strain evidence="2 3">CBS 406.79</strain>
    </source>
</reference>